<dbReference type="InterPro" id="IPR036640">
    <property type="entry name" value="ABC1_TM_sf"/>
</dbReference>
<feature type="transmembrane region" description="Helical" evidence="7">
    <location>
        <begin position="21"/>
        <end position="42"/>
    </location>
</feature>
<dbReference type="GO" id="GO:0005886">
    <property type="term" value="C:plasma membrane"/>
    <property type="evidence" value="ECO:0007669"/>
    <property type="project" value="UniProtKB-SubCell"/>
</dbReference>
<sequence>MERTHSEEQLGITRELVNRQPWLIAGIVLLSVVSTLGTLALPLTAARLISAMQRGGSTLVPVLLMVGAGLAAAAAHALSTYLLSRVGEQMVGRVRSRFMAHSLRLPLSVVRREGQGTLAARLGTDGLQMKAVVDVGVLQLPMAIITVTGTAVIMALLDWVLLLYLVASFALSVGGVVVIIKVMRKRFMALQMSVAKMTQVFMNALEALPTIKAYRAEQRTSRELAALAEDTADLGVTTTRLASLLFPVINLGQQIALVTVIVAGGVRLNSGLLTLPDLAAFLLYMLQLTAPLLLVAMGVGSLQAGLASRDRFRAIFATPTEESAEAAAPAPRTAPSEETPAAAVRFEGVTFSYDSQPALRAVDFTIPRRGMTALVGMSGAGKTTVLSLIERFISADSGTVRVLGEDVTRWRVADLRAHMAYVDQKFTLLSDTIRANLTLGTSSPPPDDRLMAALAEVGMEEAVRALPGGLDARLDEGTDISGGQRQRLALARAILAEGELVLLDEPSSQLDSVNEMLLRDSIRRMADDRALLVVAHRLSTVQDADHIIVLDRGQVVADGTHHELMARSPEYSLLVRGQLLSSV</sequence>
<dbReference type="SUPFAM" id="SSF52540">
    <property type="entry name" value="P-loop containing nucleoside triphosphate hydrolases"/>
    <property type="match status" value="1"/>
</dbReference>
<keyword evidence="11" id="KW-1185">Reference proteome</keyword>
<reference evidence="10 11" key="1">
    <citation type="submission" date="2019-06" db="EMBL/GenBank/DDBJ databases">
        <title>Whole genome shotgun sequence of Streptomyces cacaoi subsp. cacaoi NBRC 12748.</title>
        <authorList>
            <person name="Hosoyama A."/>
            <person name="Uohara A."/>
            <person name="Ohji S."/>
            <person name="Ichikawa N."/>
        </authorList>
    </citation>
    <scope>NUCLEOTIDE SEQUENCE [LARGE SCALE GENOMIC DNA]</scope>
    <source>
        <strain evidence="10 11">NBRC 12748</strain>
    </source>
</reference>
<comment type="caution">
    <text evidence="10">The sequence shown here is derived from an EMBL/GenBank/DDBJ whole genome shotgun (WGS) entry which is preliminary data.</text>
</comment>
<feature type="transmembrane region" description="Helical" evidence="7">
    <location>
        <begin position="278"/>
        <end position="302"/>
    </location>
</feature>
<dbReference type="Gene3D" id="1.20.1560.10">
    <property type="entry name" value="ABC transporter type 1, transmembrane domain"/>
    <property type="match status" value="1"/>
</dbReference>
<dbReference type="Pfam" id="PF00005">
    <property type="entry name" value="ABC_tran"/>
    <property type="match status" value="1"/>
</dbReference>
<dbReference type="PROSITE" id="PS00211">
    <property type="entry name" value="ABC_TRANSPORTER_1"/>
    <property type="match status" value="1"/>
</dbReference>
<keyword evidence="4" id="KW-0067">ATP-binding</keyword>
<evidence type="ECO:0000256" key="7">
    <source>
        <dbReference type="SAM" id="Phobius"/>
    </source>
</evidence>
<dbReference type="GO" id="GO:0015421">
    <property type="term" value="F:ABC-type oligopeptide transporter activity"/>
    <property type="evidence" value="ECO:0007669"/>
    <property type="project" value="TreeGrafter"/>
</dbReference>
<keyword evidence="2 7" id="KW-0812">Transmembrane</keyword>
<dbReference type="GO" id="GO:0005524">
    <property type="term" value="F:ATP binding"/>
    <property type="evidence" value="ECO:0007669"/>
    <property type="project" value="UniProtKB-KW"/>
</dbReference>
<keyword evidence="5 7" id="KW-1133">Transmembrane helix</keyword>
<dbReference type="SUPFAM" id="SSF90123">
    <property type="entry name" value="ABC transporter transmembrane region"/>
    <property type="match status" value="1"/>
</dbReference>
<proteinExistence type="predicted"/>
<dbReference type="InterPro" id="IPR011527">
    <property type="entry name" value="ABC1_TM_dom"/>
</dbReference>
<dbReference type="InterPro" id="IPR039421">
    <property type="entry name" value="Type_1_exporter"/>
</dbReference>
<dbReference type="Pfam" id="PF00664">
    <property type="entry name" value="ABC_membrane"/>
    <property type="match status" value="1"/>
</dbReference>
<dbReference type="GO" id="GO:0016887">
    <property type="term" value="F:ATP hydrolysis activity"/>
    <property type="evidence" value="ECO:0007669"/>
    <property type="project" value="InterPro"/>
</dbReference>
<evidence type="ECO:0000256" key="1">
    <source>
        <dbReference type="ARBA" id="ARBA00004651"/>
    </source>
</evidence>
<dbReference type="InterPro" id="IPR017871">
    <property type="entry name" value="ABC_transporter-like_CS"/>
</dbReference>
<feature type="domain" description="ABC transporter" evidence="8">
    <location>
        <begin position="344"/>
        <end position="577"/>
    </location>
</feature>
<dbReference type="PANTHER" id="PTHR43394">
    <property type="entry name" value="ATP-DEPENDENT PERMEASE MDL1, MITOCHONDRIAL"/>
    <property type="match status" value="1"/>
</dbReference>
<dbReference type="RefSeq" id="WP_086817887.1">
    <property type="nucleotide sequence ID" value="NZ_BJMM01000002.1"/>
</dbReference>
<dbReference type="OrthoDB" id="9806127at2"/>
<name>A0A4Y3QSQ4_STRCI</name>
<evidence type="ECO:0000256" key="3">
    <source>
        <dbReference type="ARBA" id="ARBA00022741"/>
    </source>
</evidence>
<feature type="transmembrane region" description="Helical" evidence="7">
    <location>
        <begin position="131"/>
        <end position="156"/>
    </location>
</feature>
<dbReference type="InterPro" id="IPR027417">
    <property type="entry name" value="P-loop_NTPase"/>
</dbReference>
<evidence type="ECO:0000256" key="6">
    <source>
        <dbReference type="ARBA" id="ARBA00023136"/>
    </source>
</evidence>
<dbReference type="InterPro" id="IPR003439">
    <property type="entry name" value="ABC_transporter-like_ATP-bd"/>
</dbReference>
<feature type="transmembrane region" description="Helical" evidence="7">
    <location>
        <begin position="162"/>
        <end position="183"/>
    </location>
</feature>
<evidence type="ECO:0000313" key="10">
    <source>
        <dbReference type="EMBL" id="GEB47969.1"/>
    </source>
</evidence>
<keyword evidence="3" id="KW-0547">Nucleotide-binding</keyword>
<protein>
    <submittedName>
        <fullName evidence="10">ABC transporter</fullName>
    </submittedName>
</protein>
<keyword evidence="6 7" id="KW-0472">Membrane</keyword>
<evidence type="ECO:0000259" key="8">
    <source>
        <dbReference type="PROSITE" id="PS50893"/>
    </source>
</evidence>
<evidence type="ECO:0000256" key="2">
    <source>
        <dbReference type="ARBA" id="ARBA00022692"/>
    </source>
</evidence>
<evidence type="ECO:0000256" key="4">
    <source>
        <dbReference type="ARBA" id="ARBA00022840"/>
    </source>
</evidence>
<dbReference type="PROSITE" id="PS50929">
    <property type="entry name" value="ABC_TM1F"/>
    <property type="match status" value="1"/>
</dbReference>
<dbReference type="PANTHER" id="PTHR43394:SF1">
    <property type="entry name" value="ATP-BINDING CASSETTE SUB-FAMILY B MEMBER 10, MITOCHONDRIAL"/>
    <property type="match status" value="1"/>
</dbReference>
<dbReference type="EMBL" id="BJMM01000002">
    <property type="protein sequence ID" value="GEB47969.1"/>
    <property type="molecule type" value="Genomic_DNA"/>
</dbReference>
<organism evidence="10 11">
    <name type="scientific">Streptomyces cacaoi</name>
    <dbReference type="NCBI Taxonomy" id="1898"/>
    <lineage>
        <taxon>Bacteria</taxon>
        <taxon>Bacillati</taxon>
        <taxon>Actinomycetota</taxon>
        <taxon>Actinomycetes</taxon>
        <taxon>Kitasatosporales</taxon>
        <taxon>Streptomycetaceae</taxon>
        <taxon>Streptomyces</taxon>
    </lineage>
</organism>
<evidence type="ECO:0000256" key="5">
    <source>
        <dbReference type="ARBA" id="ARBA00022989"/>
    </source>
</evidence>
<gene>
    <name evidence="10" type="ORF">SCA03_05200</name>
</gene>
<evidence type="ECO:0000313" key="11">
    <source>
        <dbReference type="Proteomes" id="UP000319210"/>
    </source>
</evidence>
<dbReference type="AlphaFoldDB" id="A0A4Y3QSQ4"/>
<dbReference type="Gene3D" id="3.40.50.300">
    <property type="entry name" value="P-loop containing nucleotide triphosphate hydrolases"/>
    <property type="match status" value="1"/>
</dbReference>
<feature type="transmembrane region" description="Helical" evidence="7">
    <location>
        <begin position="244"/>
        <end position="266"/>
    </location>
</feature>
<dbReference type="Proteomes" id="UP000319210">
    <property type="component" value="Unassembled WGS sequence"/>
</dbReference>
<evidence type="ECO:0000259" key="9">
    <source>
        <dbReference type="PROSITE" id="PS50929"/>
    </source>
</evidence>
<accession>A0A4Y3QSQ4</accession>
<feature type="transmembrane region" description="Helical" evidence="7">
    <location>
        <begin position="62"/>
        <end position="83"/>
    </location>
</feature>
<dbReference type="PROSITE" id="PS50893">
    <property type="entry name" value="ABC_TRANSPORTER_2"/>
    <property type="match status" value="1"/>
</dbReference>
<feature type="domain" description="ABC transmembrane type-1" evidence="9">
    <location>
        <begin position="25"/>
        <end position="304"/>
    </location>
</feature>
<dbReference type="SMART" id="SM00382">
    <property type="entry name" value="AAA"/>
    <property type="match status" value="1"/>
</dbReference>
<comment type="subcellular location">
    <subcellularLocation>
        <location evidence="1">Cell membrane</location>
        <topology evidence="1">Multi-pass membrane protein</topology>
    </subcellularLocation>
</comment>
<dbReference type="InterPro" id="IPR003593">
    <property type="entry name" value="AAA+_ATPase"/>
</dbReference>